<evidence type="ECO:0000259" key="5">
    <source>
        <dbReference type="PROSITE" id="PS50924"/>
    </source>
</evidence>
<dbReference type="InterPro" id="IPR029787">
    <property type="entry name" value="Nucleotide_cyclase"/>
</dbReference>
<accession>A0A0D1KQL5</accession>
<feature type="transmembrane region" description="Helical" evidence="1">
    <location>
        <begin position="83"/>
        <end position="102"/>
    </location>
</feature>
<feature type="domain" description="EAL" evidence="3">
    <location>
        <begin position="526"/>
        <end position="776"/>
    </location>
</feature>
<dbReference type="InterPro" id="IPR043128">
    <property type="entry name" value="Rev_trsase/Diguanyl_cyclase"/>
</dbReference>
<organism evidence="6 7">
    <name type="scientific">Sphingomonas melonis</name>
    <dbReference type="NCBI Taxonomy" id="152682"/>
    <lineage>
        <taxon>Bacteria</taxon>
        <taxon>Pseudomonadati</taxon>
        <taxon>Pseudomonadota</taxon>
        <taxon>Alphaproteobacteria</taxon>
        <taxon>Sphingomonadales</taxon>
        <taxon>Sphingomonadaceae</taxon>
        <taxon>Sphingomonas</taxon>
    </lineage>
</organism>
<evidence type="ECO:0000313" key="7">
    <source>
        <dbReference type="Proteomes" id="UP000033203"/>
    </source>
</evidence>
<feature type="transmembrane region" description="Helical" evidence="1">
    <location>
        <begin position="144"/>
        <end position="161"/>
    </location>
</feature>
<dbReference type="PATRIC" id="fig|1549858.7.peg.3428"/>
<dbReference type="Gene3D" id="3.20.20.450">
    <property type="entry name" value="EAL domain"/>
    <property type="match status" value="1"/>
</dbReference>
<dbReference type="SMART" id="SM00052">
    <property type="entry name" value="EAL"/>
    <property type="match status" value="1"/>
</dbReference>
<dbReference type="SMART" id="SM00091">
    <property type="entry name" value="PAS"/>
    <property type="match status" value="1"/>
</dbReference>
<feature type="domain" description="GGDEF" evidence="4">
    <location>
        <begin position="385"/>
        <end position="517"/>
    </location>
</feature>
<dbReference type="InterPro" id="IPR035919">
    <property type="entry name" value="EAL_sf"/>
</dbReference>
<dbReference type="PANTHER" id="PTHR44757">
    <property type="entry name" value="DIGUANYLATE CYCLASE DGCP"/>
    <property type="match status" value="1"/>
</dbReference>
<proteinExistence type="predicted"/>
<dbReference type="EMBL" id="JXTP01000061">
    <property type="protein sequence ID" value="KIU26774.1"/>
    <property type="molecule type" value="Genomic_DNA"/>
</dbReference>
<evidence type="ECO:0000313" key="6">
    <source>
        <dbReference type="EMBL" id="KIU26774.1"/>
    </source>
</evidence>
<dbReference type="Proteomes" id="UP000033203">
    <property type="component" value="Unassembled WGS sequence"/>
</dbReference>
<dbReference type="GO" id="GO:0016020">
    <property type="term" value="C:membrane"/>
    <property type="evidence" value="ECO:0007669"/>
    <property type="project" value="UniProtKB-UniRule"/>
</dbReference>
<dbReference type="PANTHER" id="PTHR44757:SF2">
    <property type="entry name" value="BIOFILM ARCHITECTURE MAINTENANCE PROTEIN MBAA"/>
    <property type="match status" value="1"/>
</dbReference>
<dbReference type="PROSITE" id="PS50887">
    <property type="entry name" value="GGDEF"/>
    <property type="match status" value="1"/>
</dbReference>
<dbReference type="CDD" id="cd01948">
    <property type="entry name" value="EAL"/>
    <property type="match status" value="1"/>
</dbReference>
<sequence>MRFLTCLTQDHNLWLVGLAALFCLVGSAITIQLLGRIRQAEPRTRLAWIFMGGVSTGATIWCTHFIAMIAYQPGVRVSYEPRLTGVSLLFAIAGSAIALKAATMKGRWMPACGGALFGLAVTIMHYTGMRAFAAQGFVSWSPDYVMVSIAGVVLLGAAAFDRALAHGRFAGSWFATGLMVGSIVVLHFTGMAAMAIVPFAAEAGQAGSDDAAIIMAFAVAGVGMLVLGTGLSTYVLDAQASAESKRRLDEVLEGNVDGMVVTSAGRVVAANAAFATLAGLAPTDIMGQPIERWIAGATTIDADRLTQSTMTGMDGSTIPIEIAVRIDARGVEPHTIYSIRDLRARLAQERRITHLARNDSLTGLPNRTSFLEWLTKQASPASGHAAVALLSIDLDRFKEVNDIHGHAAGDHLLITIGERMKAAMMPGEFVARLGGDEFVAVQPVSEAADALGLAERLRAAIMEPVALDHSEASCGASVGIALWPQDADDVSALINNADLAMYRAKGSIASHVCFYEEEMDRAVRDRRRMVQELRHALDHDELALHWQVQGDVRTGRTTGYEALLRWTKADGTCVSPSDFIPLAEQSGLILPIGEWVLRTACAEAAMWAEPHKIAVNLSPVQLGHVDLPSLVHQILLETGLPASRLELEITETAMIEDHTRTTHVLRQLKALGVSVAMDDFGTGYSSLSTLRSFPFDKIKLDKSFMLDLDCGPQSAAIIRAVLALGESLSIPVLAEGVETAEQLEFLRQQGCDEAQGFLLGRPAPIDRDGKARPMMMRATG</sequence>
<dbReference type="Pfam" id="PF00990">
    <property type="entry name" value="GGDEF"/>
    <property type="match status" value="1"/>
</dbReference>
<dbReference type="Pfam" id="PF03707">
    <property type="entry name" value="MHYT"/>
    <property type="match status" value="2"/>
</dbReference>
<dbReference type="AlphaFoldDB" id="A0A0D1KQL5"/>
<name>A0A0D1KQL5_9SPHN</name>
<evidence type="ECO:0000259" key="3">
    <source>
        <dbReference type="PROSITE" id="PS50883"/>
    </source>
</evidence>
<dbReference type="NCBIfam" id="TIGR00254">
    <property type="entry name" value="GGDEF"/>
    <property type="match status" value="1"/>
</dbReference>
<dbReference type="InterPro" id="IPR052155">
    <property type="entry name" value="Biofilm_reg_signaling"/>
</dbReference>
<dbReference type="PROSITE" id="PS50112">
    <property type="entry name" value="PAS"/>
    <property type="match status" value="1"/>
</dbReference>
<evidence type="ECO:0000259" key="4">
    <source>
        <dbReference type="PROSITE" id="PS50887"/>
    </source>
</evidence>
<dbReference type="CDD" id="cd01949">
    <property type="entry name" value="GGDEF"/>
    <property type="match status" value="1"/>
</dbReference>
<dbReference type="InterPro" id="IPR000160">
    <property type="entry name" value="GGDEF_dom"/>
</dbReference>
<dbReference type="InterPro" id="IPR001633">
    <property type="entry name" value="EAL_dom"/>
</dbReference>
<keyword evidence="1" id="KW-1133">Transmembrane helix</keyword>
<dbReference type="SMART" id="SM00267">
    <property type="entry name" value="GGDEF"/>
    <property type="match status" value="1"/>
</dbReference>
<reference evidence="6 7" key="1">
    <citation type="submission" date="2015-01" db="EMBL/GenBank/DDBJ databases">
        <title>Genome of Sphingomonas taxi strain 30a.</title>
        <authorList>
            <person name="Eevers N."/>
            <person name="Van Hamme J."/>
            <person name="Bottos E."/>
            <person name="Weyens N."/>
            <person name="Vangronsveld J."/>
        </authorList>
    </citation>
    <scope>NUCLEOTIDE SEQUENCE [LARGE SCALE GENOMIC DNA]</scope>
    <source>
        <strain evidence="6 7">30a</strain>
    </source>
</reference>
<dbReference type="SUPFAM" id="SSF55073">
    <property type="entry name" value="Nucleotide cyclase"/>
    <property type="match status" value="1"/>
</dbReference>
<feature type="domain" description="MHYT" evidence="5">
    <location>
        <begin position="11"/>
        <end position="197"/>
    </location>
</feature>
<dbReference type="InterPro" id="IPR000014">
    <property type="entry name" value="PAS"/>
</dbReference>
<feature type="transmembrane region" description="Helical" evidence="1">
    <location>
        <begin position="173"/>
        <end position="201"/>
    </location>
</feature>
<dbReference type="InterPro" id="IPR005330">
    <property type="entry name" value="MHYT_dom"/>
</dbReference>
<feature type="transmembrane region" description="Helical" evidence="1">
    <location>
        <begin position="213"/>
        <end position="236"/>
    </location>
</feature>
<feature type="domain" description="PAS" evidence="2">
    <location>
        <begin position="244"/>
        <end position="288"/>
    </location>
</feature>
<dbReference type="SUPFAM" id="SSF141868">
    <property type="entry name" value="EAL domain-like"/>
    <property type="match status" value="1"/>
</dbReference>
<keyword evidence="1" id="KW-0812">Transmembrane</keyword>
<comment type="caution">
    <text evidence="6">The sequence shown here is derived from an EMBL/GenBank/DDBJ whole genome shotgun (WGS) entry which is preliminary data.</text>
</comment>
<dbReference type="SUPFAM" id="SSF55785">
    <property type="entry name" value="PYP-like sensor domain (PAS domain)"/>
    <property type="match status" value="1"/>
</dbReference>
<dbReference type="Gene3D" id="3.30.450.20">
    <property type="entry name" value="PAS domain"/>
    <property type="match status" value="1"/>
</dbReference>
<evidence type="ECO:0000259" key="2">
    <source>
        <dbReference type="PROSITE" id="PS50112"/>
    </source>
</evidence>
<feature type="transmembrane region" description="Helical" evidence="1">
    <location>
        <begin position="46"/>
        <end position="71"/>
    </location>
</feature>
<feature type="transmembrane region" description="Helical" evidence="1">
    <location>
        <begin position="114"/>
        <end position="138"/>
    </location>
</feature>
<dbReference type="Pfam" id="PF00563">
    <property type="entry name" value="EAL"/>
    <property type="match status" value="1"/>
</dbReference>
<dbReference type="Gene3D" id="3.30.70.270">
    <property type="match status" value="1"/>
</dbReference>
<protein>
    <submittedName>
        <fullName evidence="6">Diguanylate cyclase</fullName>
    </submittedName>
</protein>
<gene>
    <name evidence="6" type="ORF">SR41_12845</name>
</gene>
<feature type="transmembrane region" description="Helical" evidence="1">
    <location>
        <begin position="12"/>
        <end position="34"/>
    </location>
</feature>
<dbReference type="InterPro" id="IPR035965">
    <property type="entry name" value="PAS-like_dom_sf"/>
</dbReference>
<dbReference type="PROSITE" id="PS50924">
    <property type="entry name" value="MHYT"/>
    <property type="match status" value="1"/>
</dbReference>
<keyword evidence="1" id="KW-0472">Membrane</keyword>
<dbReference type="PROSITE" id="PS50883">
    <property type="entry name" value="EAL"/>
    <property type="match status" value="1"/>
</dbReference>
<evidence type="ECO:0000256" key="1">
    <source>
        <dbReference type="PROSITE-ProRule" id="PRU00244"/>
    </source>
</evidence>